<dbReference type="InterPro" id="IPR043519">
    <property type="entry name" value="NT_sf"/>
</dbReference>
<evidence type="ECO:0000259" key="2">
    <source>
        <dbReference type="PROSITE" id="PS51831"/>
    </source>
</evidence>
<dbReference type="Gene3D" id="1.10.3210.10">
    <property type="entry name" value="Hypothetical protein af1432"/>
    <property type="match status" value="1"/>
</dbReference>
<feature type="non-terminal residue" evidence="4">
    <location>
        <position position="648"/>
    </location>
</feature>
<dbReference type="Pfam" id="PF13328">
    <property type="entry name" value="HD_4"/>
    <property type="match status" value="1"/>
</dbReference>
<dbReference type="NCBIfam" id="TIGR00691">
    <property type="entry name" value="spoT_relA"/>
    <property type="match status" value="1"/>
</dbReference>
<dbReference type="SMART" id="SM00471">
    <property type="entry name" value="HDc"/>
    <property type="match status" value="1"/>
</dbReference>
<dbReference type="SMART" id="SM00954">
    <property type="entry name" value="RelA_SpoT"/>
    <property type="match status" value="1"/>
</dbReference>
<sequence>MITASVLWDKLESLLDYLPPQDREKVREAYRFAEEAHRGQLRKSGEPYITHPVAVAEILASLRMDADTVAAGLLHDTLEDCGVAPEELERRFGLAVRKLVEGETKVSKLYKLANLEGEEKRAEDLRQMFIAMAEDVRIIIVKLADRLHNLRTLEHMPPEKQRRIAKETLEIYAPLAHRLGMGQLKWELEDLSFRYLHPEAYHALLSRLQETQEARERLVRRAMEVLEGALARDELLQAQIQGFEITGRPKHLYSIWKKMERDKKALEQIYDLLAVRIILDPKPTPTEEGRVLREKQVCYHVLGLVHALWQPIPGRVKDYIAVPKPNGYQSLHTTVIALEGLPLEVQIRTREMHRIAEYGIAAHWLYKEGLTDPEELKRRVSWLKSIQEWQQEFSSSREFVEAVTRDLLGGRVFVFTPKGRIINLPRGATPVDFAYHIHTEVGHHMVGAKVNGRIVPLSYELQNGEIVEILTSKSAHPSKDWLEFAKTRSAKGKIRQYFRTQERQETLERGQGLLERYLKRRGLPKPSDSQLEEAAKRLGIAPSPEELYLALALNRITPKQVAEKLYPKALLKPEKPKPTPKNEWGIRLEQDLQAPIRLASCCEPMKGDAILGFVTRGRGVTIHRADCPNLRRILQGPEADRVMGAYWE</sequence>
<name>A0A430UR68_THESC</name>
<dbReference type="GO" id="GO:0015969">
    <property type="term" value="P:guanosine tetraphosphate metabolic process"/>
    <property type="evidence" value="ECO:0007669"/>
    <property type="project" value="InterPro"/>
</dbReference>
<feature type="domain" description="HD" evidence="2">
    <location>
        <begin position="48"/>
        <end position="150"/>
    </location>
</feature>
<evidence type="ECO:0000313" key="5">
    <source>
        <dbReference type="Proteomes" id="UP000287155"/>
    </source>
</evidence>
<dbReference type="InterPro" id="IPR004095">
    <property type="entry name" value="TGS"/>
</dbReference>
<evidence type="ECO:0000259" key="3">
    <source>
        <dbReference type="PROSITE" id="PS51880"/>
    </source>
</evidence>
<keyword evidence="4" id="KW-0808">Transferase</keyword>
<dbReference type="GO" id="GO:0016301">
    <property type="term" value="F:kinase activity"/>
    <property type="evidence" value="ECO:0007669"/>
    <property type="project" value="UniProtKB-KW"/>
</dbReference>
<organism evidence="4 5">
    <name type="scientific">Thermus scotoductus</name>
    <dbReference type="NCBI Taxonomy" id="37636"/>
    <lineage>
        <taxon>Bacteria</taxon>
        <taxon>Thermotogati</taxon>
        <taxon>Deinococcota</taxon>
        <taxon>Deinococci</taxon>
        <taxon>Thermales</taxon>
        <taxon>Thermaceae</taxon>
        <taxon>Thermus</taxon>
    </lineage>
</organism>
<dbReference type="SUPFAM" id="SSF81271">
    <property type="entry name" value="TGS-like"/>
    <property type="match status" value="1"/>
</dbReference>
<dbReference type="InterPro" id="IPR004811">
    <property type="entry name" value="RelA/Spo_fam"/>
</dbReference>
<dbReference type="Gene3D" id="3.10.20.30">
    <property type="match status" value="1"/>
</dbReference>
<protein>
    <submittedName>
        <fullName evidence="4">GTP pyrophosphokinase</fullName>
    </submittedName>
</protein>
<dbReference type="InterPro" id="IPR012675">
    <property type="entry name" value="Beta-grasp_dom_sf"/>
</dbReference>
<dbReference type="InterPro" id="IPR007685">
    <property type="entry name" value="RelA_SpoT"/>
</dbReference>
<dbReference type="PANTHER" id="PTHR43061:SF1">
    <property type="entry name" value="GTP DIPHOSPHOKINASE RSH1, CHLOROPLASTIC-RELATED"/>
    <property type="match status" value="1"/>
</dbReference>
<comment type="similarity">
    <text evidence="1">Belongs to the relA/spoT family.</text>
</comment>
<dbReference type="FunFam" id="1.10.3210.10:FF:000001">
    <property type="entry name" value="GTP pyrophosphokinase RelA"/>
    <property type="match status" value="1"/>
</dbReference>
<dbReference type="FunFam" id="3.10.20.30:FF:000002">
    <property type="entry name" value="GTP pyrophosphokinase (RelA/SpoT)"/>
    <property type="match status" value="1"/>
</dbReference>
<reference evidence="4 5" key="1">
    <citation type="journal article" date="2019" name="Extremophiles">
        <title>Biogeography of thermophiles and predominance of Thermus scotoductus in domestic water heaters.</title>
        <authorList>
            <person name="Wilpiszeski R.L."/>
            <person name="Zhang Z."/>
            <person name="House C.H."/>
        </authorList>
    </citation>
    <scope>NUCLEOTIDE SEQUENCE [LARGE SCALE GENOMIC DNA]</scope>
    <source>
        <strain evidence="4 5">14_S14</strain>
    </source>
</reference>
<dbReference type="InterPro" id="IPR006674">
    <property type="entry name" value="HD_domain"/>
</dbReference>
<dbReference type="PROSITE" id="PS51831">
    <property type="entry name" value="HD"/>
    <property type="match status" value="1"/>
</dbReference>
<gene>
    <name evidence="4" type="ORF">CSW27_13945</name>
</gene>
<feature type="domain" description="TGS" evidence="3">
    <location>
        <begin position="410"/>
        <end position="471"/>
    </location>
</feature>
<dbReference type="CDD" id="cd05399">
    <property type="entry name" value="NT_Rel-Spo_like"/>
    <property type="match status" value="1"/>
</dbReference>
<dbReference type="InterPro" id="IPR033655">
    <property type="entry name" value="TGS_RelA/SpoT"/>
</dbReference>
<evidence type="ECO:0000313" key="4">
    <source>
        <dbReference type="EMBL" id="RTI10648.1"/>
    </source>
</evidence>
<comment type="caution">
    <text evidence="4">The sequence shown here is derived from an EMBL/GenBank/DDBJ whole genome shotgun (WGS) entry which is preliminary data.</text>
</comment>
<dbReference type="InterPro" id="IPR003607">
    <property type="entry name" value="HD/PDEase_dom"/>
</dbReference>
<dbReference type="RefSeq" id="WP_153186801.1">
    <property type="nucleotide sequence ID" value="NZ_PEMJ01000375.1"/>
</dbReference>
<dbReference type="Gene3D" id="3.30.460.10">
    <property type="entry name" value="Beta Polymerase, domain 2"/>
    <property type="match status" value="1"/>
</dbReference>
<evidence type="ECO:0000256" key="1">
    <source>
        <dbReference type="RuleBase" id="RU003847"/>
    </source>
</evidence>
<dbReference type="PANTHER" id="PTHR43061">
    <property type="entry name" value="GTP DIPHOSPHOKINASE RSH1, CHLOROPLASTIC-RELATED"/>
    <property type="match status" value="1"/>
</dbReference>
<dbReference type="Pfam" id="PF04607">
    <property type="entry name" value="RelA_SpoT"/>
    <property type="match status" value="1"/>
</dbReference>
<dbReference type="AlphaFoldDB" id="A0A430UR68"/>
<dbReference type="PROSITE" id="PS51880">
    <property type="entry name" value="TGS"/>
    <property type="match status" value="1"/>
</dbReference>
<dbReference type="EMBL" id="PEMJ01000375">
    <property type="protein sequence ID" value="RTI10648.1"/>
    <property type="molecule type" value="Genomic_DNA"/>
</dbReference>
<dbReference type="CDD" id="cd01668">
    <property type="entry name" value="TGS_RSH"/>
    <property type="match status" value="1"/>
</dbReference>
<dbReference type="CDD" id="cd00077">
    <property type="entry name" value="HDc"/>
    <property type="match status" value="1"/>
</dbReference>
<dbReference type="Proteomes" id="UP000287155">
    <property type="component" value="Unassembled WGS sequence"/>
</dbReference>
<proteinExistence type="inferred from homology"/>
<dbReference type="SUPFAM" id="SSF81301">
    <property type="entry name" value="Nucleotidyltransferase"/>
    <property type="match status" value="1"/>
</dbReference>
<dbReference type="InterPro" id="IPR012676">
    <property type="entry name" value="TGS-like"/>
</dbReference>
<accession>A0A430UR68</accession>
<dbReference type="SUPFAM" id="SSF109604">
    <property type="entry name" value="HD-domain/PDEase-like"/>
    <property type="match status" value="1"/>
</dbReference>
<dbReference type="Pfam" id="PF02824">
    <property type="entry name" value="TGS"/>
    <property type="match status" value="1"/>
</dbReference>
<comment type="function">
    <text evidence="1">In eubacteria ppGpp (guanosine 3'-diphosphate 5'-diphosphate) is a mediator of the stringent response that coordinates a variety of cellular activities in response to changes in nutritional abundance.</text>
</comment>
<keyword evidence="4" id="KW-0418">Kinase</keyword>